<dbReference type="PANTHER" id="PTHR43877">
    <property type="entry name" value="AMINOALKYLPHOSPHONATE N-ACETYLTRANSFERASE-RELATED-RELATED"/>
    <property type="match status" value="1"/>
</dbReference>
<dbReference type="Pfam" id="PF00583">
    <property type="entry name" value="Acetyltransf_1"/>
    <property type="match status" value="1"/>
</dbReference>
<evidence type="ECO:0000313" key="4">
    <source>
        <dbReference type="EMBL" id="MDT0414494.1"/>
    </source>
</evidence>
<evidence type="ECO:0000259" key="3">
    <source>
        <dbReference type="PROSITE" id="PS51186"/>
    </source>
</evidence>
<evidence type="ECO:0000256" key="1">
    <source>
        <dbReference type="ARBA" id="ARBA00022679"/>
    </source>
</evidence>
<accession>A0ABD5DZJ0</accession>
<reference evidence="5" key="1">
    <citation type="submission" date="2023-07" db="EMBL/GenBank/DDBJ databases">
        <title>30 novel species of actinomycetes from the DSMZ collection.</title>
        <authorList>
            <person name="Nouioui I."/>
        </authorList>
    </citation>
    <scope>NUCLEOTIDE SEQUENCE [LARGE SCALE GENOMIC DNA]</scope>
    <source>
        <strain evidence="5">DSM 41982</strain>
    </source>
</reference>
<sequence>MELRALGSADWPLWRELRRAALADAPHAFRARLADWGPREERRWRDRLVLPGAYHLAAFVDGTAVGTTSGLPAGDGTVELHSVWVATAVRGRGLGGLLLGAVEEWARRTGAARLRLGVLAGNAEARGMYLRRGFVVEGRDGEGEGAELRMTKRVER</sequence>
<comment type="caution">
    <text evidence="4">The sequence shown here is derived from an EMBL/GenBank/DDBJ whole genome shotgun (WGS) entry which is preliminary data.</text>
</comment>
<dbReference type="Proteomes" id="UP001183607">
    <property type="component" value="Unassembled WGS sequence"/>
</dbReference>
<gene>
    <name evidence="4" type="ORF">RM574_03255</name>
</gene>
<keyword evidence="2" id="KW-0012">Acyltransferase</keyword>
<dbReference type="PANTHER" id="PTHR43877:SF2">
    <property type="entry name" value="AMINOALKYLPHOSPHONATE N-ACETYLTRANSFERASE-RELATED"/>
    <property type="match status" value="1"/>
</dbReference>
<dbReference type="Gene3D" id="3.40.630.30">
    <property type="match status" value="1"/>
</dbReference>
<name>A0ABD5DZJ0_9ACTN</name>
<dbReference type="PROSITE" id="PS51186">
    <property type="entry name" value="GNAT"/>
    <property type="match status" value="1"/>
</dbReference>
<dbReference type="GO" id="GO:0016746">
    <property type="term" value="F:acyltransferase activity"/>
    <property type="evidence" value="ECO:0007669"/>
    <property type="project" value="UniProtKB-KW"/>
</dbReference>
<keyword evidence="1" id="KW-0808">Transferase</keyword>
<dbReference type="EMBL" id="JAVRER010000003">
    <property type="protein sequence ID" value="MDT0414494.1"/>
    <property type="molecule type" value="Genomic_DNA"/>
</dbReference>
<dbReference type="InterPro" id="IPR000182">
    <property type="entry name" value="GNAT_dom"/>
</dbReference>
<dbReference type="InterPro" id="IPR050832">
    <property type="entry name" value="Bact_Acetyltransf"/>
</dbReference>
<protein>
    <submittedName>
        <fullName evidence="4">GNAT family N-acetyltransferase</fullName>
    </submittedName>
</protein>
<feature type="domain" description="N-acetyltransferase" evidence="3">
    <location>
        <begin position="1"/>
        <end position="155"/>
    </location>
</feature>
<dbReference type="InterPro" id="IPR016181">
    <property type="entry name" value="Acyl_CoA_acyltransferase"/>
</dbReference>
<dbReference type="RefSeq" id="WP_093852661.1">
    <property type="nucleotide sequence ID" value="NZ_JAVRER010000003.1"/>
</dbReference>
<organism evidence="4 5">
    <name type="scientific">Streptomyces evansiae</name>
    <dbReference type="NCBI Taxonomy" id="3075535"/>
    <lineage>
        <taxon>Bacteria</taxon>
        <taxon>Bacillati</taxon>
        <taxon>Actinomycetota</taxon>
        <taxon>Actinomycetes</taxon>
        <taxon>Kitasatosporales</taxon>
        <taxon>Streptomycetaceae</taxon>
        <taxon>Streptomyces</taxon>
    </lineage>
</organism>
<dbReference type="SUPFAM" id="SSF55729">
    <property type="entry name" value="Acyl-CoA N-acyltransferases (Nat)"/>
    <property type="match status" value="1"/>
</dbReference>
<dbReference type="AlphaFoldDB" id="A0ABD5DZJ0"/>
<proteinExistence type="predicted"/>
<evidence type="ECO:0000256" key="2">
    <source>
        <dbReference type="ARBA" id="ARBA00023315"/>
    </source>
</evidence>
<evidence type="ECO:0000313" key="5">
    <source>
        <dbReference type="Proteomes" id="UP001183607"/>
    </source>
</evidence>